<dbReference type="EMBL" id="CANHGI010000005">
    <property type="protein sequence ID" value="CAI5450192.1"/>
    <property type="molecule type" value="Genomic_DNA"/>
</dbReference>
<proteinExistence type="inferred from homology"/>
<dbReference type="SMART" id="SM00320">
    <property type="entry name" value="WD40"/>
    <property type="match status" value="3"/>
</dbReference>
<dbReference type="GO" id="GO:0006914">
    <property type="term" value="P:autophagy"/>
    <property type="evidence" value="ECO:0007669"/>
    <property type="project" value="UniProtKB-KW"/>
</dbReference>
<keyword evidence="6" id="KW-1185">Reference proteome</keyword>
<evidence type="ECO:0000256" key="3">
    <source>
        <dbReference type="ARBA" id="ARBA00023006"/>
    </source>
</evidence>
<evidence type="ECO:0000313" key="6">
    <source>
        <dbReference type="Proteomes" id="UP001152747"/>
    </source>
</evidence>
<dbReference type="InterPro" id="IPR036322">
    <property type="entry name" value="WD40_repeat_dom_sf"/>
</dbReference>
<keyword evidence="1" id="KW-0853">WD repeat</keyword>
<dbReference type="SUPFAM" id="SSF50978">
    <property type="entry name" value="WD40 repeat-like"/>
    <property type="match status" value="1"/>
</dbReference>
<dbReference type="PANTHER" id="PTHR11227">
    <property type="entry name" value="WD-REPEAT PROTEIN INTERACTING WITH PHOSPHOINOSIDES WIPI -RELATED"/>
    <property type="match status" value="1"/>
</dbReference>
<comment type="similarity">
    <text evidence="4">Belongs to the WD repeat PROPPIN family.</text>
</comment>
<reference evidence="5" key="1">
    <citation type="submission" date="2022-11" db="EMBL/GenBank/DDBJ databases">
        <authorList>
            <person name="Kikuchi T."/>
        </authorList>
    </citation>
    <scope>NUCLEOTIDE SEQUENCE</scope>
    <source>
        <strain evidence="5">PS1010</strain>
    </source>
</reference>
<dbReference type="Proteomes" id="UP001152747">
    <property type="component" value="Unassembled WGS sequence"/>
</dbReference>
<protein>
    <recommendedName>
        <fullName evidence="7">WD repeat domain phosphoinositide-interacting protein 2</fullName>
    </recommendedName>
</protein>
<comment type="caution">
    <text evidence="5">The sequence shown here is derived from an EMBL/GenBank/DDBJ whole genome shotgun (WGS) entry which is preliminary data.</text>
</comment>
<evidence type="ECO:0008006" key="7">
    <source>
        <dbReference type="Google" id="ProtNLM"/>
    </source>
</evidence>
<evidence type="ECO:0000313" key="5">
    <source>
        <dbReference type="EMBL" id="CAI5450192.1"/>
    </source>
</evidence>
<dbReference type="OrthoDB" id="1667587at2759"/>
<organism evidence="5 6">
    <name type="scientific">Caenorhabditis angaria</name>
    <dbReference type="NCBI Taxonomy" id="860376"/>
    <lineage>
        <taxon>Eukaryota</taxon>
        <taxon>Metazoa</taxon>
        <taxon>Ecdysozoa</taxon>
        <taxon>Nematoda</taxon>
        <taxon>Chromadorea</taxon>
        <taxon>Rhabditida</taxon>
        <taxon>Rhabditina</taxon>
        <taxon>Rhabditomorpha</taxon>
        <taxon>Rhabditoidea</taxon>
        <taxon>Rhabditidae</taxon>
        <taxon>Peloderinae</taxon>
        <taxon>Caenorhabditis</taxon>
    </lineage>
</organism>
<evidence type="ECO:0000256" key="1">
    <source>
        <dbReference type="ARBA" id="ARBA00022574"/>
    </source>
</evidence>
<dbReference type="GO" id="GO:0005737">
    <property type="term" value="C:cytoplasm"/>
    <property type="evidence" value="ECO:0007669"/>
    <property type="project" value="UniProtKB-ARBA"/>
</dbReference>
<sequence length="413" mass="45507">MTSTASPTQAKPEKKSTDPILSINFNQDAKFISVGHQEGYMFYKTLDILDSSNLHYEGENASTPFGNECVILERLFSSALMVVVSQREPRVMHIYNITNKKIICDHKFTQSILSVRINRERIVVCLEDCIYIYSLNDMKMMHNIQDTPPNPNGLIDLSTNTGESLLAYPGSTENGAVHIFDAKSLSSVNTFVAHDGSLAALKFNLAGTMLATASTKGTVIRVYSIPAGTRLFEFRRGMSRCVTIYSLAFSSDSAYLCSSSNTETIHVFKLDKTEEVEKKPEEVPEAAGWFDVINRTVSAYMPTQVTDLMTTERSFATARLPGVTKRNVVSIITNLNQNYVMVATSDGFVFTYRLDPNGGELDLVKQHKIGPNAEGTCRGPMSPGGGTDASKLHNQVPNVDDVEDFPPMSHPIG</sequence>
<dbReference type="Gene3D" id="2.130.10.10">
    <property type="entry name" value="YVTN repeat-like/Quinoprotein amine dehydrogenase"/>
    <property type="match status" value="1"/>
</dbReference>
<dbReference type="InterPro" id="IPR048720">
    <property type="entry name" value="PROPPIN"/>
</dbReference>
<evidence type="ECO:0000256" key="4">
    <source>
        <dbReference type="ARBA" id="ARBA00025740"/>
    </source>
</evidence>
<dbReference type="InterPro" id="IPR015943">
    <property type="entry name" value="WD40/YVTN_repeat-like_dom_sf"/>
</dbReference>
<dbReference type="InterPro" id="IPR001680">
    <property type="entry name" value="WD40_rpt"/>
</dbReference>
<keyword evidence="3" id="KW-0072">Autophagy</keyword>
<evidence type="ECO:0000256" key="2">
    <source>
        <dbReference type="ARBA" id="ARBA00022737"/>
    </source>
</evidence>
<name>A0A9P1N726_9PELO</name>
<dbReference type="AlphaFoldDB" id="A0A9P1N726"/>
<accession>A0A9P1N726</accession>
<dbReference type="Pfam" id="PF21032">
    <property type="entry name" value="PROPPIN"/>
    <property type="match status" value="1"/>
</dbReference>
<gene>
    <name evidence="5" type="ORF">CAMP_LOCUS12829</name>
</gene>
<keyword evidence="2" id="KW-0677">Repeat</keyword>